<protein>
    <submittedName>
        <fullName evidence="1">Uncharacterized protein</fullName>
    </submittedName>
</protein>
<dbReference type="EMBL" id="LAZR01024085">
    <property type="protein sequence ID" value="KKL76317.1"/>
    <property type="molecule type" value="Genomic_DNA"/>
</dbReference>
<proteinExistence type="predicted"/>
<sequence>MATEITTSGNLFVNGYEPRPALSCPVLDPSASIQITDALIGVYQSRIDAVINQLGKSVLLEYTPISTPCPNCKFDVLRKRSTGIYIPGGPRPFARGRRCPYCKSRGFTETAVEKCIRCLIRWNPKDAIDYGISVSRSKNVVRFKTYLYNFDELVRAKYAISNYAIMDVVKLRVRRIKEPVLVGLREDRYCISFWETI</sequence>
<dbReference type="AlphaFoldDB" id="A0A0F9HME9"/>
<accession>A0A0F9HME9</accession>
<name>A0A0F9HME9_9ZZZZ</name>
<comment type="caution">
    <text evidence="1">The sequence shown here is derived from an EMBL/GenBank/DDBJ whole genome shotgun (WGS) entry which is preliminary data.</text>
</comment>
<organism evidence="1">
    <name type="scientific">marine sediment metagenome</name>
    <dbReference type="NCBI Taxonomy" id="412755"/>
    <lineage>
        <taxon>unclassified sequences</taxon>
        <taxon>metagenomes</taxon>
        <taxon>ecological metagenomes</taxon>
    </lineage>
</organism>
<evidence type="ECO:0000313" key="1">
    <source>
        <dbReference type="EMBL" id="KKL76317.1"/>
    </source>
</evidence>
<gene>
    <name evidence="1" type="ORF">LCGC14_2046110</name>
</gene>
<reference evidence="1" key="1">
    <citation type="journal article" date="2015" name="Nature">
        <title>Complex archaea that bridge the gap between prokaryotes and eukaryotes.</title>
        <authorList>
            <person name="Spang A."/>
            <person name="Saw J.H."/>
            <person name="Jorgensen S.L."/>
            <person name="Zaremba-Niedzwiedzka K."/>
            <person name="Martijn J."/>
            <person name="Lind A.E."/>
            <person name="van Eijk R."/>
            <person name="Schleper C."/>
            <person name="Guy L."/>
            <person name="Ettema T.J."/>
        </authorList>
    </citation>
    <scope>NUCLEOTIDE SEQUENCE</scope>
</reference>